<proteinExistence type="predicted"/>
<dbReference type="VEuPathDB" id="AmoebaDB:EIN_518210"/>
<protein>
    <recommendedName>
        <fullName evidence="3">Leucine rich repeat containing protein BspA family protein</fullName>
    </recommendedName>
</protein>
<evidence type="ECO:0008006" key="3">
    <source>
        <dbReference type="Google" id="ProtNLM"/>
    </source>
</evidence>
<gene>
    <name evidence="1" type="ORF">EIN_518210</name>
</gene>
<evidence type="ECO:0000313" key="2">
    <source>
        <dbReference type="Proteomes" id="UP000014680"/>
    </source>
</evidence>
<dbReference type="InterPro" id="IPR026906">
    <property type="entry name" value="LRR_5"/>
</dbReference>
<dbReference type="AlphaFoldDB" id="L7FM42"/>
<reference evidence="1 2" key="1">
    <citation type="submission" date="2012-10" db="EMBL/GenBank/DDBJ databases">
        <authorList>
            <person name="Zafar N."/>
            <person name="Inman J."/>
            <person name="Hall N."/>
            <person name="Lorenzi H."/>
            <person name="Caler E."/>
        </authorList>
    </citation>
    <scope>NUCLEOTIDE SEQUENCE [LARGE SCALE GENOMIC DNA]</scope>
    <source>
        <strain evidence="1 2">IP1</strain>
    </source>
</reference>
<name>L7FM42_ENTIV</name>
<organism evidence="1 2">
    <name type="scientific">Entamoeba invadens IP1</name>
    <dbReference type="NCBI Taxonomy" id="370355"/>
    <lineage>
        <taxon>Eukaryota</taxon>
        <taxon>Amoebozoa</taxon>
        <taxon>Evosea</taxon>
        <taxon>Archamoebae</taxon>
        <taxon>Mastigamoebida</taxon>
        <taxon>Entamoebidae</taxon>
        <taxon>Entamoeba</taxon>
    </lineage>
</organism>
<dbReference type="PANTHER" id="PTHR45661:SF3">
    <property type="entry name" value="IG-LIKE DOMAIN-CONTAINING PROTEIN"/>
    <property type="match status" value="1"/>
</dbReference>
<dbReference type="SUPFAM" id="SSF52058">
    <property type="entry name" value="L domain-like"/>
    <property type="match status" value="1"/>
</dbReference>
<dbReference type="RefSeq" id="XP_004184814.1">
    <property type="nucleotide sequence ID" value="XM_004184766.1"/>
</dbReference>
<dbReference type="Gene3D" id="3.80.10.10">
    <property type="entry name" value="Ribonuclease Inhibitor"/>
    <property type="match status" value="1"/>
</dbReference>
<dbReference type="EMBL" id="KB207078">
    <property type="protein sequence ID" value="ELP85468.1"/>
    <property type="molecule type" value="Genomic_DNA"/>
</dbReference>
<dbReference type="GeneID" id="14884441"/>
<dbReference type="Pfam" id="PF13306">
    <property type="entry name" value="LRR_5"/>
    <property type="match status" value="1"/>
</dbReference>
<dbReference type="Proteomes" id="UP000014680">
    <property type="component" value="Unassembled WGS sequence"/>
</dbReference>
<dbReference type="OrthoDB" id="206603at2759"/>
<evidence type="ECO:0000313" key="1">
    <source>
        <dbReference type="EMBL" id="ELP85468.1"/>
    </source>
</evidence>
<accession>L7FM42</accession>
<dbReference type="InterPro" id="IPR053139">
    <property type="entry name" value="Surface_bspA-like"/>
</dbReference>
<keyword evidence="2" id="KW-1185">Reference proteome</keyword>
<dbReference type="InterPro" id="IPR032675">
    <property type="entry name" value="LRR_dom_sf"/>
</dbReference>
<dbReference type="KEGG" id="eiv:EIN_518210"/>
<sequence length="124" mass="14287">MLQQNRYLNVLRELRCNCFKNCHKLRNINIPYSVQMLEDYCFANCSKLDIIELPKELMEIGAYCFANDISLTGVVVPSKTTKIGDSAFERCERLSFFSAPENIDLGNNILMDCKSIESLTQYKK</sequence>
<dbReference type="PANTHER" id="PTHR45661">
    <property type="entry name" value="SURFACE ANTIGEN"/>
    <property type="match status" value="1"/>
</dbReference>